<protein>
    <submittedName>
        <fullName evidence="1">Type I-MYXAN CRISPR-associated protein Cas6/Cmx6</fullName>
    </submittedName>
</protein>
<evidence type="ECO:0000313" key="2">
    <source>
        <dbReference type="Proteomes" id="UP000516013"/>
    </source>
</evidence>
<evidence type="ECO:0000313" key="1">
    <source>
        <dbReference type="EMBL" id="QNP31372.1"/>
    </source>
</evidence>
<dbReference type="NCBIfam" id="TIGR02807">
    <property type="entry name" value="cas6_cmx6"/>
    <property type="match status" value="1"/>
</dbReference>
<geneLocation type="plasmid" evidence="1 2">
    <name>p-r.curvispora1</name>
</geneLocation>
<reference evidence="1 2" key="1">
    <citation type="submission" date="2020-08" db="EMBL/GenBank/DDBJ databases">
        <title>Complete genome sequence of Raphidiopsis curvispora isolated from drinking water reservoir in South Korea.</title>
        <authorList>
            <person name="Jeong J."/>
        </authorList>
    </citation>
    <scope>NUCLEOTIDE SEQUENCE [LARGE SCALE GENOMIC DNA]</scope>
    <source>
        <strain evidence="1 2">GIHE-G1</strain>
        <plasmid evidence="1 2">p-r.curvispora1</plasmid>
    </source>
</reference>
<keyword evidence="1" id="KW-0614">Plasmid</keyword>
<accession>A0A7H0F5Q6</accession>
<dbReference type="AlphaFoldDB" id="A0A7H0F5Q6"/>
<proteinExistence type="predicted"/>
<gene>
    <name evidence="1" type="primary">cas6</name>
    <name evidence="1" type="ORF">IAR63_18005</name>
</gene>
<name>A0A7H0F5Q6_9CYAN</name>
<keyword evidence="2" id="KW-1185">Reference proteome</keyword>
<sequence>MNPLVELVFPVQGTKLHADHNHRLLGALSEKIPTLHDLKGLAINTISGIPDKQGSIALTPQSRFYLRLPVDAIPLVYPLVGQLLTIGEYQITLGSPRLQTIQAHESLKSRLVTIKGHTEPDSFLQAANRQLQAMEIQANIGILANEQGDPKRLTLKINKSSEKRSYTIVGFAVVVSDLKDEDSIKLQINGLGGKRRLGCGVFYSNLPQQKPYYHTKYDTAQVTS</sequence>
<dbReference type="Pfam" id="PF09559">
    <property type="entry name" value="Cas6"/>
    <property type="match status" value="1"/>
</dbReference>
<dbReference type="RefSeq" id="WP_187707547.1">
    <property type="nucleotide sequence ID" value="NZ_CP060823.1"/>
</dbReference>
<dbReference type="Proteomes" id="UP000516013">
    <property type="component" value="Plasmid p-r.curvispora1"/>
</dbReference>
<dbReference type="InterPro" id="IPR014174">
    <property type="entry name" value="CRISPR-assoc_prot_Cas6/Cmx6"/>
</dbReference>
<organism evidence="1 2">
    <name type="scientific">Cylindrospermopsis curvispora GIHE-G1</name>
    <dbReference type="NCBI Taxonomy" id="2666332"/>
    <lineage>
        <taxon>Bacteria</taxon>
        <taxon>Bacillati</taxon>
        <taxon>Cyanobacteriota</taxon>
        <taxon>Cyanophyceae</taxon>
        <taxon>Nostocales</taxon>
        <taxon>Aphanizomenonaceae</taxon>
        <taxon>Cylindrospermopsis</taxon>
    </lineage>
</organism>
<dbReference type="EMBL" id="CP060823">
    <property type="protein sequence ID" value="QNP31372.1"/>
    <property type="molecule type" value="Genomic_DNA"/>
</dbReference>
<dbReference type="KEGG" id="ccur:IAR63_18005"/>